<dbReference type="OrthoDB" id="5348420at2"/>
<dbReference type="EMBL" id="CP032097">
    <property type="protein sequence ID" value="AXX95373.1"/>
    <property type="molecule type" value="Genomic_DNA"/>
</dbReference>
<protein>
    <submittedName>
        <fullName evidence="3">DUF4065 domain-containing protein</fullName>
    </submittedName>
</protein>
<evidence type="ECO:0000313" key="2">
    <source>
        <dbReference type="EMBL" id="AXX95373.1"/>
    </source>
</evidence>
<sequence length="164" mass="19375">MNINMTKVANVILYMLHKQVKHLNDKKVSILLFLMDYSHQKHCGKKIFDEEYIKGSRHPEPVVLSELFDIIANEEDLEEDDERIYLMQELLDYLDIGSIEKENFIELSFIKMEEDFDETLFSKDEMKTIHKIVSQYLDTTPRNIANECFKIDVVRATAKNEIII</sequence>
<dbReference type="Proteomes" id="UP000262582">
    <property type="component" value="Chromosome"/>
</dbReference>
<organism evidence="3 5">
    <name type="scientific">Arcobacter ellisii</name>
    <dbReference type="NCBI Taxonomy" id="913109"/>
    <lineage>
        <taxon>Bacteria</taxon>
        <taxon>Pseudomonadati</taxon>
        <taxon>Campylobacterota</taxon>
        <taxon>Epsilonproteobacteria</taxon>
        <taxon>Campylobacterales</taxon>
        <taxon>Arcobacteraceae</taxon>
        <taxon>Arcobacter</taxon>
    </lineage>
</organism>
<dbReference type="EMBL" id="NXIG01000011">
    <property type="protein sequence ID" value="RXI29500.1"/>
    <property type="molecule type" value="Genomic_DNA"/>
</dbReference>
<dbReference type="Proteomes" id="UP000290588">
    <property type="component" value="Unassembled WGS sequence"/>
</dbReference>
<dbReference type="AlphaFoldDB" id="A0A347U945"/>
<reference evidence="3 5" key="1">
    <citation type="submission" date="2017-09" db="EMBL/GenBank/DDBJ databases">
        <title>Genomics of the genus Arcobacter.</title>
        <authorList>
            <person name="Perez-Cataluna A."/>
            <person name="Figueras M.J."/>
            <person name="Salas-Masso N."/>
        </authorList>
    </citation>
    <scope>NUCLEOTIDE SEQUENCE [LARGE SCALE GENOMIC DNA]</scope>
    <source>
        <strain evidence="3 5">CECT 7837</strain>
    </source>
</reference>
<proteinExistence type="predicted"/>
<evidence type="ECO:0000313" key="4">
    <source>
        <dbReference type="Proteomes" id="UP000262582"/>
    </source>
</evidence>
<accession>A0A347U945</accession>
<feature type="domain" description="Antitoxin SocA-like Panacea" evidence="1">
    <location>
        <begin position="31"/>
        <end position="145"/>
    </location>
</feature>
<dbReference type="Pfam" id="PF13274">
    <property type="entry name" value="SocA_Panacea"/>
    <property type="match status" value="1"/>
</dbReference>
<name>A0A347U945_9BACT</name>
<evidence type="ECO:0000313" key="5">
    <source>
        <dbReference type="Proteomes" id="UP000290588"/>
    </source>
</evidence>
<gene>
    <name evidence="2" type="ORF">AELL_1720</name>
    <name evidence="3" type="ORF">CP962_10540</name>
</gene>
<dbReference type="InterPro" id="IPR025272">
    <property type="entry name" value="SocA_Panacea"/>
</dbReference>
<evidence type="ECO:0000259" key="1">
    <source>
        <dbReference type="Pfam" id="PF13274"/>
    </source>
</evidence>
<dbReference type="RefSeq" id="WP_118917545.1">
    <property type="nucleotide sequence ID" value="NZ_CP032097.1"/>
</dbReference>
<reference evidence="2 4" key="2">
    <citation type="submission" date="2018-08" db="EMBL/GenBank/DDBJ databases">
        <title>Complete genome of the Arcobacter ellisii type strain LMG 26155.</title>
        <authorList>
            <person name="Miller W.G."/>
            <person name="Yee E."/>
            <person name="Bono J.L."/>
        </authorList>
    </citation>
    <scope>NUCLEOTIDE SEQUENCE [LARGE SCALE GENOMIC DNA]</scope>
    <source>
        <strain evidence="2 4">LMG 26155</strain>
    </source>
</reference>
<evidence type="ECO:0000313" key="3">
    <source>
        <dbReference type="EMBL" id="RXI29500.1"/>
    </source>
</evidence>
<keyword evidence="4" id="KW-1185">Reference proteome</keyword>
<dbReference type="KEGG" id="aell:AELL_1720"/>